<protein>
    <submittedName>
        <fullName evidence="2">Uncharacterized protein</fullName>
    </submittedName>
</protein>
<organism evidence="2 3">
    <name type="scientific">Auricularia subglabra (strain TFB-10046 / SS5)</name>
    <name type="common">White-rot fungus</name>
    <name type="synonym">Auricularia delicata (strain TFB10046)</name>
    <dbReference type="NCBI Taxonomy" id="717982"/>
    <lineage>
        <taxon>Eukaryota</taxon>
        <taxon>Fungi</taxon>
        <taxon>Dikarya</taxon>
        <taxon>Basidiomycota</taxon>
        <taxon>Agaricomycotina</taxon>
        <taxon>Agaricomycetes</taxon>
        <taxon>Auriculariales</taxon>
        <taxon>Auriculariaceae</taxon>
        <taxon>Auricularia</taxon>
    </lineage>
</organism>
<dbReference type="Gene3D" id="1.10.10.60">
    <property type="entry name" value="Homeodomain-like"/>
    <property type="match status" value="1"/>
</dbReference>
<feature type="region of interest" description="Disordered" evidence="1">
    <location>
        <begin position="151"/>
        <end position="196"/>
    </location>
</feature>
<dbReference type="AlphaFoldDB" id="J0WKL2"/>
<gene>
    <name evidence="2" type="ORF">AURDEDRAFT_178059</name>
</gene>
<dbReference type="InParanoid" id="J0WKL2"/>
<name>J0WKL2_AURST</name>
<accession>J0WKL2</accession>
<evidence type="ECO:0000313" key="2">
    <source>
        <dbReference type="EMBL" id="EJD32843.1"/>
    </source>
</evidence>
<keyword evidence="3" id="KW-1185">Reference proteome</keyword>
<dbReference type="Proteomes" id="UP000006514">
    <property type="component" value="Unassembled WGS sequence"/>
</dbReference>
<proteinExistence type="predicted"/>
<dbReference type="EMBL" id="JH688608">
    <property type="protein sequence ID" value="EJD32843.1"/>
    <property type="molecule type" value="Genomic_DNA"/>
</dbReference>
<evidence type="ECO:0000256" key="1">
    <source>
        <dbReference type="SAM" id="MobiDB-lite"/>
    </source>
</evidence>
<dbReference type="KEGG" id="adl:AURDEDRAFT_178059"/>
<evidence type="ECO:0000313" key="3">
    <source>
        <dbReference type="Proteomes" id="UP000006514"/>
    </source>
</evidence>
<sequence>MAARPGARNAVQHSCRFVDSKAKEKRNPFTKSERDELVKYLASPDMLSAWPPSAKVFKELCKTREWARTHSPTSWWAHFRREREFYKTNVEPRARECYENLPEHQRSLYRAIHLTAAAHLDAKRGKKRAVLLKILAQNEATTNASAAARKLVEEDEEEDGGDDYREDQQLRLNDVHAYMGPEDRESPAVDGDLIET</sequence>
<reference evidence="3" key="1">
    <citation type="journal article" date="2012" name="Science">
        <title>The Paleozoic origin of enzymatic lignin decomposition reconstructed from 31 fungal genomes.</title>
        <authorList>
            <person name="Floudas D."/>
            <person name="Binder M."/>
            <person name="Riley R."/>
            <person name="Barry K."/>
            <person name="Blanchette R.A."/>
            <person name="Henrissat B."/>
            <person name="Martinez A.T."/>
            <person name="Otillar R."/>
            <person name="Spatafora J.W."/>
            <person name="Yadav J.S."/>
            <person name="Aerts A."/>
            <person name="Benoit I."/>
            <person name="Boyd A."/>
            <person name="Carlson A."/>
            <person name="Copeland A."/>
            <person name="Coutinho P.M."/>
            <person name="de Vries R.P."/>
            <person name="Ferreira P."/>
            <person name="Findley K."/>
            <person name="Foster B."/>
            <person name="Gaskell J."/>
            <person name="Glotzer D."/>
            <person name="Gorecki P."/>
            <person name="Heitman J."/>
            <person name="Hesse C."/>
            <person name="Hori C."/>
            <person name="Igarashi K."/>
            <person name="Jurgens J.A."/>
            <person name="Kallen N."/>
            <person name="Kersten P."/>
            <person name="Kohler A."/>
            <person name="Kuees U."/>
            <person name="Kumar T.K.A."/>
            <person name="Kuo A."/>
            <person name="LaButti K."/>
            <person name="Larrondo L.F."/>
            <person name="Lindquist E."/>
            <person name="Ling A."/>
            <person name="Lombard V."/>
            <person name="Lucas S."/>
            <person name="Lundell T."/>
            <person name="Martin R."/>
            <person name="McLaughlin D.J."/>
            <person name="Morgenstern I."/>
            <person name="Morin E."/>
            <person name="Murat C."/>
            <person name="Nagy L.G."/>
            <person name="Nolan M."/>
            <person name="Ohm R.A."/>
            <person name="Patyshakuliyeva A."/>
            <person name="Rokas A."/>
            <person name="Ruiz-Duenas F.J."/>
            <person name="Sabat G."/>
            <person name="Salamov A."/>
            <person name="Samejima M."/>
            <person name="Schmutz J."/>
            <person name="Slot J.C."/>
            <person name="St John F."/>
            <person name="Stenlid J."/>
            <person name="Sun H."/>
            <person name="Sun S."/>
            <person name="Syed K."/>
            <person name="Tsang A."/>
            <person name="Wiebenga A."/>
            <person name="Young D."/>
            <person name="Pisabarro A."/>
            <person name="Eastwood D.C."/>
            <person name="Martin F."/>
            <person name="Cullen D."/>
            <person name="Grigoriev I.V."/>
            <person name="Hibbett D.S."/>
        </authorList>
    </citation>
    <scope>NUCLEOTIDE SEQUENCE [LARGE SCALE GENOMIC DNA]</scope>
    <source>
        <strain evidence="3">TFB10046</strain>
    </source>
</reference>